<dbReference type="EMBL" id="OMOR01000001">
    <property type="protein sequence ID" value="SPH19361.1"/>
    <property type="molecule type" value="Genomic_DNA"/>
</dbReference>
<proteinExistence type="predicted"/>
<evidence type="ECO:0000256" key="2">
    <source>
        <dbReference type="SAM" id="MobiDB-lite"/>
    </source>
</evidence>
<evidence type="ECO:0000256" key="3">
    <source>
        <dbReference type="SAM" id="SignalP"/>
    </source>
</evidence>
<feature type="signal peptide" evidence="3">
    <location>
        <begin position="1"/>
        <end position="32"/>
    </location>
</feature>
<organism evidence="4 5">
    <name type="scientific">Ascidiaceihabitans donghaensis</name>
    <dbReference type="NCBI Taxonomy" id="1510460"/>
    <lineage>
        <taxon>Bacteria</taxon>
        <taxon>Pseudomonadati</taxon>
        <taxon>Pseudomonadota</taxon>
        <taxon>Alphaproteobacteria</taxon>
        <taxon>Rhodobacterales</taxon>
        <taxon>Paracoccaceae</taxon>
        <taxon>Ascidiaceihabitans</taxon>
    </lineage>
</organism>
<dbReference type="RefSeq" id="WP_108826711.1">
    <property type="nucleotide sequence ID" value="NZ_OMOR01000001.1"/>
</dbReference>
<feature type="coiled-coil region" evidence="1">
    <location>
        <begin position="76"/>
        <end position="130"/>
    </location>
</feature>
<sequence>MTKPVKNKIRTGRGSVALIALMFLGSAGMRIALSTDAAFAKTANTENESTQPKTQSTTNSPQSESRTVPALLDALIKREEKVKETEERQALRAESLEKAKKEIESKLVQLEALEERLSKTLAQARGAEEKDLARLTTVYESMKPAEAAALFEAMEASFAAGFLGRMRPDSAAAIMAGLDPQKAYTISVLLAGRNGKVPKN</sequence>
<feature type="region of interest" description="Disordered" evidence="2">
    <location>
        <begin position="43"/>
        <end position="67"/>
    </location>
</feature>
<keyword evidence="1" id="KW-0175">Coiled coil</keyword>
<protein>
    <recommendedName>
        <fullName evidence="6">Magnesium transporter MgtE intracellular domain-containing protein</fullName>
    </recommendedName>
</protein>
<evidence type="ECO:0000256" key="1">
    <source>
        <dbReference type="SAM" id="Coils"/>
    </source>
</evidence>
<dbReference type="OrthoDB" id="9791432at2"/>
<name>A0A2R8B8I6_9RHOB</name>
<gene>
    <name evidence="4" type="ORF">ASD8599_00086</name>
</gene>
<feature type="compositionally biased region" description="Polar residues" evidence="2">
    <location>
        <begin position="43"/>
        <end position="66"/>
    </location>
</feature>
<feature type="chain" id="PRO_5015362488" description="Magnesium transporter MgtE intracellular domain-containing protein" evidence="3">
    <location>
        <begin position="33"/>
        <end position="200"/>
    </location>
</feature>
<evidence type="ECO:0000313" key="4">
    <source>
        <dbReference type="EMBL" id="SPH19361.1"/>
    </source>
</evidence>
<evidence type="ECO:0000313" key="5">
    <source>
        <dbReference type="Proteomes" id="UP000244880"/>
    </source>
</evidence>
<reference evidence="4 5" key="1">
    <citation type="submission" date="2018-03" db="EMBL/GenBank/DDBJ databases">
        <authorList>
            <person name="Keele B.F."/>
        </authorList>
    </citation>
    <scope>NUCLEOTIDE SEQUENCE [LARGE SCALE GENOMIC DNA]</scope>
    <source>
        <strain evidence="4 5">CECT 8599</strain>
    </source>
</reference>
<evidence type="ECO:0008006" key="6">
    <source>
        <dbReference type="Google" id="ProtNLM"/>
    </source>
</evidence>
<dbReference type="Proteomes" id="UP000244880">
    <property type="component" value="Unassembled WGS sequence"/>
</dbReference>
<dbReference type="SUPFAM" id="SSF158791">
    <property type="entry name" value="MgtE N-terminal domain-like"/>
    <property type="match status" value="1"/>
</dbReference>
<dbReference type="AlphaFoldDB" id="A0A2R8B8I6"/>
<accession>A0A2R8B8I6</accession>
<keyword evidence="3" id="KW-0732">Signal</keyword>
<keyword evidence="5" id="KW-1185">Reference proteome</keyword>